<gene>
    <name evidence="1" type="ORF">AMTR_s00076p00157360</name>
</gene>
<sequence length="114" mass="12874">MARVLKQYFWSFKGGSYDGGVLVCSNQPFSNPTTYCLAEGFGNSYPCLDQGSFWSCSSDLCQVVGNHLVQLSRMNKDRTLFLTLDHLLLLYRPLHPETTRTLVCPGFSGPRKRM</sequence>
<dbReference type="HOGENOM" id="CLU_2124429_0_0_1"/>
<reference evidence="2" key="1">
    <citation type="journal article" date="2013" name="Science">
        <title>The Amborella genome and the evolution of flowering plants.</title>
        <authorList>
            <consortium name="Amborella Genome Project"/>
        </authorList>
    </citation>
    <scope>NUCLEOTIDE SEQUENCE [LARGE SCALE GENOMIC DNA]</scope>
</reference>
<dbReference type="Gramene" id="ERN04692">
    <property type="protein sequence ID" value="ERN04692"/>
    <property type="gene ID" value="AMTR_s00076p00157360"/>
</dbReference>
<keyword evidence="2" id="KW-1185">Reference proteome</keyword>
<dbReference type="EMBL" id="KI394182">
    <property type="protein sequence ID" value="ERN04692.1"/>
    <property type="molecule type" value="Genomic_DNA"/>
</dbReference>
<protein>
    <submittedName>
        <fullName evidence="1">Uncharacterized protein</fullName>
    </submittedName>
</protein>
<dbReference type="Proteomes" id="UP000017836">
    <property type="component" value="Unassembled WGS sequence"/>
</dbReference>
<organism evidence="1 2">
    <name type="scientific">Amborella trichopoda</name>
    <dbReference type="NCBI Taxonomy" id="13333"/>
    <lineage>
        <taxon>Eukaryota</taxon>
        <taxon>Viridiplantae</taxon>
        <taxon>Streptophyta</taxon>
        <taxon>Embryophyta</taxon>
        <taxon>Tracheophyta</taxon>
        <taxon>Spermatophyta</taxon>
        <taxon>Magnoliopsida</taxon>
        <taxon>Amborellales</taxon>
        <taxon>Amborellaceae</taxon>
        <taxon>Amborella</taxon>
    </lineage>
</organism>
<name>W1P4A6_AMBTC</name>
<accession>W1P4A6</accession>
<proteinExistence type="predicted"/>
<evidence type="ECO:0000313" key="1">
    <source>
        <dbReference type="EMBL" id="ERN04692.1"/>
    </source>
</evidence>
<dbReference type="AlphaFoldDB" id="W1P4A6"/>
<evidence type="ECO:0000313" key="2">
    <source>
        <dbReference type="Proteomes" id="UP000017836"/>
    </source>
</evidence>